<dbReference type="InterPro" id="IPR008197">
    <property type="entry name" value="WAP_dom"/>
</dbReference>
<dbReference type="InterPro" id="IPR042447">
    <property type="entry name" value="Anosmin-1"/>
</dbReference>
<dbReference type="InterPro" id="IPR003961">
    <property type="entry name" value="FN3_dom"/>
</dbReference>
<dbReference type="SUPFAM" id="SSF49265">
    <property type="entry name" value="Fibronectin type III"/>
    <property type="match status" value="2"/>
</dbReference>
<dbReference type="CDD" id="cd00199">
    <property type="entry name" value="WAP"/>
    <property type="match status" value="1"/>
</dbReference>
<proteinExistence type="predicted"/>
<dbReference type="PROSITE" id="PS50853">
    <property type="entry name" value="FN3"/>
    <property type="match status" value="2"/>
</dbReference>
<evidence type="ECO:0000259" key="4">
    <source>
        <dbReference type="PROSITE" id="PS51390"/>
    </source>
</evidence>
<feature type="domain" description="WAP" evidence="4">
    <location>
        <begin position="107"/>
        <end position="157"/>
    </location>
</feature>
<reference evidence="6" key="1">
    <citation type="submission" date="2017-02" db="UniProtKB">
        <authorList>
            <consortium name="WormBaseParasite"/>
        </authorList>
    </citation>
    <scope>IDENTIFICATION</scope>
</reference>
<keyword evidence="1" id="KW-0812">Transmembrane</keyword>
<protein>
    <submittedName>
        <fullName evidence="6">Fibronectin type-III domain-containing protein</fullName>
    </submittedName>
</protein>
<dbReference type="GO" id="GO:0030182">
    <property type="term" value="P:neuron differentiation"/>
    <property type="evidence" value="ECO:0007669"/>
    <property type="project" value="TreeGrafter"/>
</dbReference>
<feature type="domain" description="Fibronectin type-III" evidence="3">
    <location>
        <begin position="547"/>
        <end position="640"/>
    </location>
</feature>
<organism evidence="5 6">
    <name type="scientific">Parastrongyloides trichosuri</name>
    <name type="common">Possum-specific nematode worm</name>
    <dbReference type="NCBI Taxonomy" id="131310"/>
    <lineage>
        <taxon>Eukaryota</taxon>
        <taxon>Metazoa</taxon>
        <taxon>Ecdysozoa</taxon>
        <taxon>Nematoda</taxon>
        <taxon>Chromadorea</taxon>
        <taxon>Rhabditida</taxon>
        <taxon>Tylenchina</taxon>
        <taxon>Panagrolaimomorpha</taxon>
        <taxon>Strongyloidoidea</taxon>
        <taxon>Strongyloididae</taxon>
        <taxon>Parastrongyloides</taxon>
    </lineage>
</organism>
<dbReference type="WBParaSite" id="PTRK_0000099900.1">
    <property type="protein sequence ID" value="PTRK_0000099900.1"/>
    <property type="gene ID" value="PTRK_0000099900"/>
</dbReference>
<dbReference type="GO" id="GO:0030414">
    <property type="term" value="F:peptidase inhibitor activity"/>
    <property type="evidence" value="ECO:0007669"/>
    <property type="project" value="InterPro"/>
</dbReference>
<dbReference type="Pfam" id="PF00041">
    <property type="entry name" value="fn3"/>
    <property type="match status" value="1"/>
</dbReference>
<evidence type="ECO:0000256" key="1">
    <source>
        <dbReference type="SAM" id="Phobius"/>
    </source>
</evidence>
<keyword evidence="1" id="KW-0472">Membrane</keyword>
<dbReference type="SUPFAM" id="SSF57256">
    <property type="entry name" value="Elafin-like"/>
    <property type="match status" value="1"/>
</dbReference>
<evidence type="ECO:0000259" key="3">
    <source>
        <dbReference type="PROSITE" id="PS50853"/>
    </source>
</evidence>
<evidence type="ECO:0000313" key="6">
    <source>
        <dbReference type="WBParaSite" id="PTRK_0000099900.1"/>
    </source>
</evidence>
<dbReference type="Pfam" id="PF00095">
    <property type="entry name" value="WAP"/>
    <property type="match status" value="1"/>
</dbReference>
<feature type="signal peptide" evidence="2">
    <location>
        <begin position="1"/>
        <end position="16"/>
    </location>
</feature>
<dbReference type="InterPro" id="IPR036116">
    <property type="entry name" value="FN3_sf"/>
</dbReference>
<evidence type="ECO:0000256" key="2">
    <source>
        <dbReference type="SAM" id="SignalP"/>
    </source>
</evidence>
<dbReference type="Proteomes" id="UP000038045">
    <property type="component" value="Unplaced"/>
</dbReference>
<keyword evidence="5" id="KW-1185">Reference proteome</keyword>
<name>A0A0N4Z2A4_PARTI</name>
<dbReference type="GO" id="GO:0005576">
    <property type="term" value="C:extracellular region"/>
    <property type="evidence" value="ECO:0007669"/>
    <property type="project" value="InterPro"/>
</dbReference>
<sequence>MKFFIFLNSIILLVSSIQLDSADLLSAKCQSKCFRNFELRYINDNIMRKKLKHNIGNECREDFKCNSCILPCKESFEDENDCVLKTCTDAGDKGSCYESCRFIYNSTLTKVGLCPNDKKGKSILVNECSAACSNDGDCPDIQKCCTIGCSRICKKPKIKDIRLLPIPESISVQERKRKRSAVVRWVMKKLIPSHVNTNANMYVIQWRWGIQDDIEKMTGWQTITMKTKNYAILKHVLLPGRYYIFRIAAVNEFGTAGFSNSSNPFKLSKEAKAPNSPTNVTYEVVNFNNYLNEWKYRISWLPPHSDLPVKEYHLSYWESDKMTADMLNSKLVNTQIKRSLGQAILEEEDDDNINENIKKVLILPSYSTKAEIEGLKSNKYYIVELYSTAESNNGLLKGDPAYIVIETNNKNEILTNNNDIKKNDVITYNPYHKPIYQKKINFKAAITAPYFHSGSLHSAVSWENHKLCSPIKRNFSVKVYSKSCQGEDIKGRTNECVYVFGGLKFDCEYIIEVNDENTEVNLFTNTFYTYSCVETNGMNEELCQSYEKSGIICTQLSSTIITCSWPQQTMSISSETLIGYRINLSSRNSPSNLTILPPNQRNVIFKDLSPNTDYLLRIQTVTSQGLGQTYETIFRTSKEEIKNDLPTILELPLESTASSNNFRILILLITLSLVPLIRAIIFI</sequence>
<dbReference type="PANTHER" id="PTHR14131">
    <property type="entry name" value="ANOSMIN"/>
    <property type="match status" value="1"/>
</dbReference>
<dbReference type="CDD" id="cd00063">
    <property type="entry name" value="FN3"/>
    <property type="match status" value="2"/>
</dbReference>
<dbReference type="SMART" id="SM00217">
    <property type="entry name" value="WAP"/>
    <property type="match status" value="1"/>
</dbReference>
<dbReference type="InterPro" id="IPR013783">
    <property type="entry name" value="Ig-like_fold"/>
</dbReference>
<dbReference type="InterPro" id="IPR036645">
    <property type="entry name" value="Elafin-like_sf"/>
</dbReference>
<accession>A0A0N4Z2A4</accession>
<dbReference type="AlphaFoldDB" id="A0A0N4Z2A4"/>
<keyword evidence="2" id="KW-0732">Signal</keyword>
<dbReference type="PROSITE" id="PS51390">
    <property type="entry name" value="WAP"/>
    <property type="match status" value="1"/>
</dbReference>
<dbReference type="PANTHER" id="PTHR14131:SF5">
    <property type="entry name" value="ANOSMIN-1"/>
    <property type="match status" value="1"/>
</dbReference>
<dbReference type="SMART" id="SM00060">
    <property type="entry name" value="FN3"/>
    <property type="match status" value="3"/>
</dbReference>
<feature type="chain" id="PRO_5005890986" evidence="2">
    <location>
        <begin position="17"/>
        <end position="683"/>
    </location>
</feature>
<dbReference type="GO" id="GO:0009986">
    <property type="term" value="C:cell surface"/>
    <property type="evidence" value="ECO:0007669"/>
    <property type="project" value="TreeGrafter"/>
</dbReference>
<feature type="transmembrane region" description="Helical" evidence="1">
    <location>
        <begin position="662"/>
        <end position="681"/>
    </location>
</feature>
<keyword evidence="1" id="KW-1133">Transmembrane helix</keyword>
<dbReference type="STRING" id="131310.A0A0N4Z2A4"/>
<feature type="domain" description="Fibronectin type-III" evidence="3">
    <location>
        <begin position="166"/>
        <end position="271"/>
    </location>
</feature>
<dbReference type="Gene3D" id="4.10.75.10">
    <property type="entry name" value="Elafin-like"/>
    <property type="match status" value="1"/>
</dbReference>
<evidence type="ECO:0000313" key="5">
    <source>
        <dbReference type="Proteomes" id="UP000038045"/>
    </source>
</evidence>
<dbReference type="Gene3D" id="2.60.40.10">
    <property type="entry name" value="Immunoglobulins"/>
    <property type="match status" value="3"/>
</dbReference>